<dbReference type="Gene3D" id="3.10.580.10">
    <property type="entry name" value="CBS-domain"/>
    <property type="match status" value="1"/>
</dbReference>
<dbReference type="PANTHER" id="PTHR42745:SF1">
    <property type="entry name" value="ARABINOSE 5-PHOSPHATE ISOMERASE KDSD"/>
    <property type="match status" value="1"/>
</dbReference>
<dbReference type="Gene3D" id="3.40.50.10490">
    <property type="entry name" value="Glucose-6-phosphate isomerase like protein, domain 1"/>
    <property type="match status" value="1"/>
</dbReference>
<reference evidence="6" key="1">
    <citation type="submission" date="2018-06" db="EMBL/GenBank/DDBJ databases">
        <authorList>
            <person name="Zhirakovskaya E."/>
        </authorList>
    </citation>
    <scope>NUCLEOTIDE SEQUENCE</scope>
</reference>
<keyword evidence="3" id="KW-0129">CBS domain</keyword>
<accession>A0A3B1D5B6</accession>
<organism evidence="6">
    <name type="scientific">hydrothermal vent metagenome</name>
    <dbReference type="NCBI Taxonomy" id="652676"/>
    <lineage>
        <taxon>unclassified sequences</taxon>
        <taxon>metagenomes</taxon>
        <taxon>ecological metagenomes</taxon>
    </lineage>
</organism>
<dbReference type="InterPro" id="IPR046348">
    <property type="entry name" value="SIS_dom_sf"/>
</dbReference>
<dbReference type="InterPro" id="IPR050986">
    <property type="entry name" value="GutQ/KpsF_isomerases"/>
</dbReference>
<comment type="similarity">
    <text evidence="1">Belongs to the SIS family. GutQ/KpsF subfamily.</text>
</comment>
<dbReference type="GO" id="GO:0097367">
    <property type="term" value="F:carbohydrate derivative binding"/>
    <property type="evidence" value="ECO:0007669"/>
    <property type="project" value="InterPro"/>
</dbReference>
<dbReference type="InterPro" id="IPR000644">
    <property type="entry name" value="CBS_dom"/>
</dbReference>
<dbReference type="AlphaFoldDB" id="A0A3B1D5B6"/>
<dbReference type="InterPro" id="IPR035474">
    <property type="entry name" value="SIS_Kpsf"/>
</dbReference>
<feature type="domain" description="CBS" evidence="4">
    <location>
        <begin position="276"/>
        <end position="329"/>
    </location>
</feature>
<evidence type="ECO:0000259" key="4">
    <source>
        <dbReference type="PROSITE" id="PS51371"/>
    </source>
</evidence>
<evidence type="ECO:0000256" key="2">
    <source>
        <dbReference type="ARBA" id="ARBA00022737"/>
    </source>
</evidence>
<dbReference type="PROSITE" id="PS51371">
    <property type="entry name" value="CBS"/>
    <property type="match status" value="2"/>
</dbReference>
<dbReference type="PROSITE" id="PS51464">
    <property type="entry name" value="SIS"/>
    <property type="match status" value="1"/>
</dbReference>
<dbReference type="NCBIfam" id="TIGR00393">
    <property type="entry name" value="kpsF"/>
    <property type="match status" value="1"/>
</dbReference>
<dbReference type="InterPro" id="IPR046342">
    <property type="entry name" value="CBS_dom_sf"/>
</dbReference>
<feature type="domain" description="SIS" evidence="5">
    <location>
        <begin position="40"/>
        <end position="183"/>
    </location>
</feature>
<evidence type="ECO:0000313" key="6">
    <source>
        <dbReference type="EMBL" id="VAX23937.1"/>
    </source>
</evidence>
<dbReference type="CDD" id="cd05014">
    <property type="entry name" value="SIS_Kpsf"/>
    <property type="match status" value="1"/>
</dbReference>
<dbReference type="PANTHER" id="PTHR42745">
    <property type="match status" value="1"/>
</dbReference>
<keyword evidence="2" id="KW-0677">Repeat</keyword>
<dbReference type="PIRSF" id="PIRSF004692">
    <property type="entry name" value="KdsD_KpsF"/>
    <property type="match status" value="1"/>
</dbReference>
<evidence type="ECO:0000259" key="5">
    <source>
        <dbReference type="PROSITE" id="PS51464"/>
    </source>
</evidence>
<sequence length="329" mass="34973">MTSPEQIKKAIDSATQVVMEESAAIKRLAEVTRSTAFKKAVQILLNCKGSIYILGMGKSGLVGQKIAATMTSIGAPSMYIHAGDALHGDLGAIRKGDVAILISKSGETKETLNVIPFLKDQGNPIIVIVNEETSSLATSADVTLPMKVTSEACPLNLAPMASSTATMTLGDALAAALIVARDFKPENFARFHPGGKLGFLLTANVADMIPKNANPTVNQNSTLREAVVKLVESRLGGISVLDNDGKLAGLITDGDLKRIIVDGENSLLDKPVKETMTKNPATININATATEAVEIMENRKSQIYVLPVVDDDHKPVGLLRLHDVIRSHM</sequence>
<dbReference type="Pfam" id="PF01380">
    <property type="entry name" value="SIS"/>
    <property type="match status" value="1"/>
</dbReference>
<dbReference type="CDD" id="cd04604">
    <property type="entry name" value="CBS_pair_SIS_assoc"/>
    <property type="match status" value="1"/>
</dbReference>
<evidence type="ECO:0000256" key="1">
    <source>
        <dbReference type="ARBA" id="ARBA00008165"/>
    </source>
</evidence>
<dbReference type="EC" id="5.3.1.13" evidence="6"/>
<dbReference type="GO" id="GO:0019146">
    <property type="term" value="F:arabinose-5-phosphate isomerase activity"/>
    <property type="evidence" value="ECO:0007669"/>
    <property type="project" value="UniProtKB-EC"/>
</dbReference>
<dbReference type="SMART" id="SM00116">
    <property type="entry name" value="CBS"/>
    <property type="match status" value="2"/>
</dbReference>
<dbReference type="InterPro" id="IPR004800">
    <property type="entry name" value="KdsD/KpsF-type"/>
</dbReference>
<dbReference type="FunFam" id="3.40.50.10490:FF:000011">
    <property type="entry name" value="Arabinose 5-phosphate isomerase"/>
    <property type="match status" value="1"/>
</dbReference>
<dbReference type="Pfam" id="PF00571">
    <property type="entry name" value="CBS"/>
    <property type="match status" value="2"/>
</dbReference>
<dbReference type="EMBL" id="UOGC01000157">
    <property type="protein sequence ID" value="VAX23937.1"/>
    <property type="molecule type" value="Genomic_DNA"/>
</dbReference>
<name>A0A3B1D5B6_9ZZZZ</name>
<evidence type="ECO:0000256" key="3">
    <source>
        <dbReference type="ARBA" id="ARBA00023122"/>
    </source>
</evidence>
<dbReference type="GO" id="GO:1901135">
    <property type="term" value="P:carbohydrate derivative metabolic process"/>
    <property type="evidence" value="ECO:0007669"/>
    <property type="project" value="InterPro"/>
</dbReference>
<keyword evidence="6" id="KW-0413">Isomerase</keyword>
<protein>
    <submittedName>
        <fullName evidence="6">D-arabinose 5-phosphate isomerase</fullName>
        <ecNumber evidence="6">5.3.1.13</ecNumber>
    </submittedName>
</protein>
<dbReference type="SUPFAM" id="SSF53697">
    <property type="entry name" value="SIS domain"/>
    <property type="match status" value="1"/>
</dbReference>
<proteinExistence type="inferred from homology"/>
<dbReference type="GO" id="GO:0005975">
    <property type="term" value="P:carbohydrate metabolic process"/>
    <property type="evidence" value="ECO:0007669"/>
    <property type="project" value="InterPro"/>
</dbReference>
<feature type="domain" description="CBS" evidence="4">
    <location>
        <begin position="208"/>
        <end position="267"/>
    </location>
</feature>
<dbReference type="InterPro" id="IPR001347">
    <property type="entry name" value="SIS_dom"/>
</dbReference>
<gene>
    <name evidence="6" type="ORF">MNBD_NITROSPINAE01-547</name>
</gene>